<dbReference type="PANTHER" id="PTHR15225:SF4">
    <property type="entry name" value="N-MYC-INTERACTOR"/>
    <property type="match status" value="1"/>
</dbReference>
<feature type="coiled-coil region" evidence="10">
    <location>
        <begin position="51"/>
        <end position="159"/>
    </location>
</feature>
<evidence type="ECO:0000313" key="12">
    <source>
        <dbReference type="EMBL" id="KAK1165779.1"/>
    </source>
</evidence>
<evidence type="ECO:0000256" key="9">
    <source>
        <dbReference type="ARBA" id="ARBA00023242"/>
    </source>
</evidence>
<evidence type="ECO:0000256" key="6">
    <source>
        <dbReference type="ARBA" id="ARBA00022525"/>
    </source>
</evidence>
<evidence type="ECO:0000256" key="4">
    <source>
        <dbReference type="ARBA" id="ARBA00010081"/>
    </source>
</evidence>
<gene>
    <name evidence="12" type="primary">NMI</name>
    <name evidence="12" type="ORF">AOXY_G14398</name>
</gene>
<dbReference type="FunFam" id="3.30.70.330:FF:000300">
    <property type="entry name" value="Interferon-induced protein 35"/>
    <property type="match status" value="1"/>
</dbReference>
<dbReference type="Gene3D" id="3.30.70.330">
    <property type="match status" value="2"/>
</dbReference>
<evidence type="ECO:0000259" key="11">
    <source>
        <dbReference type="Pfam" id="PF07292"/>
    </source>
</evidence>
<evidence type="ECO:0000256" key="10">
    <source>
        <dbReference type="SAM" id="Coils"/>
    </source>
</evidence>
<dbReference type="Pfam" id="PF07292">
    <property type="entry name" value="NID"/>
    <property type="match status" value="2"/>
</dbReference>
<keyword evidence="7" id="KW-0399">Innate immunity</keyword>
<evidence type="ECO:0000256" key="1">
    <source>
        <dbReference type="ARBA" id="ARBA00004123"/>
    </source>
</evidence>
<evidence type="ECO:0000256" key="2">
    <source>
        <dbReference type="ARBA" id="ARBA00004496"/>
    </source>
</evidence>
<dbReference type="GO" id="GO:0045088">
    <property type="term" value="P:regulation of innate immune response"/>
    <property type="evidence" value="ECO:0007669"/>
    <property type="project" value="UniProtKB-ARBA"/>
</dbReference>
<dbReference type="AlphaFoldDB" id="A0AAD8D9Q2"/>
<keyword evidence="8" id="KW-0391">Immunity</keyword>
<organism evidence="12 13">
    <name type="scientific">Acipenser oxyrinchus oxyrinchus</name>
    <dbReference type="NCBI Taxonomy" id="40147"/>
    <lineage>
        <taxon>Eukaryota</taxon>
        <taxon>Metazoa</taxon>
        <taxon>Chordata</taxon>
        <taxon>Craniata</taxon>
        <taxon>Vertebrata</taxon>
        <taxon>Euteleostomi</taxon>
        <taxon>Actinopterygii</taxon>
        <taxon>Chondrostei</taxon>
        <taxon>Acipenseriformes</taxon>
        <taxon>Acipenseridae</taxon>
        <taxon>Acipenser</taxon>
    </lineage>
</organism>
<keyword evidence="10" id="KW-0175">Coiled coil</keyword>
<dbReference type="GO" id="GO:0005737">
    <property type="term" value="C:cytoplasm"/>
    <property type="evidence" value="ECO:0007669"/>
    <property type="project" value="UniProtKB-SubCell"/>
</dbReference>
<keyword evidence="5" id="KW-0963">Cytoplasm</keyword>
<accession>A0AAD8D9Q2</accession>
<evidence type="ECO:0000256" key="8">
    <source>
        <dbReference type="ARBA" id="ARBA00022859"/>
    </source>
</evidence>
<dbReference type="PANTHER" id="PTHR15225">
    <property type="entry name" value="INTERFERON-INDUCED PROTEIN 35/NMI N-MYC/STAT INTERACTING PROTEIN"/>
    <property type="match status" value="1"/>
</dbReference>
<feature type="domain" description="NID" evidence="11">
    <location>
        <begin position="211"/>
        <end position="299"/>
    </location>
</feature>
<dbReference type="Proteomes" id="UP001230051">
    <property type="component" value="Unassembled WGS sequence"/>
</dbReference>
<dbReference type="GO" id="GO:0045087">
    <property type="term" value="P:innate immune response"/>
    <property type="evidence" value="ECO:0007669"/>
    <property type="project" value="UniProtKB-KW"/>
</dbReference>
<keyword evidence="6" id="KW-0964">Secreted</keyword>
<comment type="subcellular location">
    <subcellularLocation>
        <location evidence="2">Cytoplasm</location>
    </subcellularLocation>
    <subcellularLocation>
        <location evidence="1">Nucleus</location>
    </subcellularLocation>
    <subcellularLocation>
        <location evidence="3">Secreted</location>
    </subcellularLocation>
</comment>
<feature type="domain" description="NID" evidence="11">
    <location>
        <begin position="309"/>
        <end position="397"/>
    </location>
</feature>
<sequence length="419" mass="48224">MLRHNIQLDLFCSVGEKYWTLIFTEKMAMGTNEAPQPLVLNGDVTPLEELSPEDQEELRNLEKELEQLKIQFEKADTIKSRLLLDKLDHEEHKKQAQDEMIKLLQEEHEFSKEMENQKKRFEQEALAMEETNQKLRHQINKQEERLKFKRSESESLQQKFKIIAAIPEKAVKFIGVEKEIPDHKLEEDCLHIQGQFSIIQNPALTLSEGQALITFEEEQVAERILKLARCPVTIDKTKMDVKPSRVALDTTVKFEVQLNVSLKKIEVSNIPPFLPEERIRDKLELNFSKPSLGGGEVENVEYNKDSGTAVITFLHTGVAERVAMKKTYPLNMGFKVSQVFVSLCTEHQIKKFQTFCGTSRRTVLLSGISDVLDEEDLQDNLEIHFQKPNNYGGEVENIKYNAQGQTTVAYFNEETVASE</sequence>
<reference evidence="12" key="1">
    <citation type="submission" date="2022-02" db="EMBL/GenBank/DDBJ databases">
        <title>Atlantic sturgeon de novo genome assembly.</title>
        <authorList>
            <person name="Stock M."/>
            <person name="Klopp C."/>
            <person name="Guiguen Y."/>
            <person name="Cabau C."/>
            <person name="Parinello H."/>
            <person name="Santidrian Yebra-Pimentel E."/>
            <person name="Kuhl H."/>
            <person name="Dirks R.P."/>
            <person name="Guessner J."/>
            <person name="Wuertz S."/>
            <person name="Du K."/>
            <person name="Schartl M."/>
        </authorList>
    </citation>
    <scope>NUCLEOTIDE SEQUENCE</scope>
    <source>
        <strain evidence="12">STURGEONOMICS-FGT-2020</strain>
        <tissue evidence="12">Whole blood</tissue>
    </source>
</reference>
<comment type="similarity">
    <text evidence="4">Belongs to the NMI family.</text>
</comment>
<dbReference type="GO" id="GO:0005634">
    <property type="term" value="C:nucleus"/>
    <property type="evidence" value="ECO:0007669"/>
    <property type="project" value="UniProtKB-SubCell"/>
</dbReference>
<comment type="caution">
    <text evidence="12">The sequence shown here is derived from an EMBL/GenBank/DDBJ whole genome shotgun (WGS) entry which is preliminary data.</text>
</comment>
<evidence type="ECO:0000256" key="3">
    <source>
        <dbReference type="ARBA" id="ARBA00004613"/>
    </source>
</evidence>
<dbReference type="InterPro" id="IPR009909">
    <property type="entry name" value="Nmi/IFP35_dom"/>
</dbReference>
<proteinExistence type="inferred from homology"/>
<dbReference type="EMBL" id="JAGXEW010000012">
    <property type="protein sequence ID" value="KAK1165779.1"/>
    <property type="molecule type" value="Genomic_DNA"/>
</dbReference>
<dbReference type="InterPro" id="IPR012677">
    <property type="entry name" value="Nucleotide-bd_a/b_plait_sf"/>
</dbReference>
<evidence type="ECO:0000313" key="13">
    <source>
        <dbReference type="Proteomes" id="UP001230051"/>
    </source>
</evidence>
<protein>
    <submittedName>
        <fullName evidence="12">N-myc-interactor-like</fullName>
    </submittedName>
</protein>
<dbReference type="GO" id="GO:0005615">
    <property type="term" value="C:extracellular space"/>
    <property type="evidence" value="ECO:0007669"/>
    <property type="project" value="UniProtKB-ARBA"/>
</dbReference>
<keyword evidence="9" id="KW-0539">Nucleus</keyword>
<keyword evidence="13" id="KW-1185">Reference proteome</keyword>
<evidence type="ECO:0000256" key="5">
    <source>
        <dbReference type="ARBA" id="ARBA00022490"/>
    </source>
</evidence>
<name>A0AAD8D9Q2_ACIOX</name>
<evidence type="ECO:0000256" key="7">
    <source>
        <dbReference type="ARBA" id="ARBA00022588"/>
    </source>
</evidence>